<evidence type="ECO:0000313" key="2">
    <source>
        <dbReference type="Proteomes" id="UP001732700"/>
    </source>
</evidence>
<reference evidence="1" key="1">
    <citation type="submission" date="2021-05" db="EMBL/GenBank/DDBJ databases">
        <authorList>
            <person name="Scholz U."/>
            <person name="Mascher M."/>
            <person name="Fiebig A."/>
        </authorList>
    </citation>
    <scope>NUCLEOTIDE SEQUENCE [LARGE SCALE GENOMIC DNA]</scope>
</reference>
<proteinExistence type="predicted"/>
<organism evidence="1 2">
    <name type="scientific">Avena sativa</name>
    <name type="common">Oat</name>
    <dbReference type="NCBI Taxonomy" id="4498"/>
    <lineage>
        <taxon>Eukaryota</taxon>
        <taxon>Viridiplantae</taxon>
        <taxon>Streptophyta</taxon>
        <taxon>Embryophyta</taxon>
        <taxon>Tracheophyta</taxon>
        <taxon>Spermatophyta</taxon>
        <taxon>Magnoliopsida</taxon>
        <taxon>Liliopsida</taxon>
        <taxon>Poales</taxon>
        <taxon>Poaceae</taxon>
        <taxon>BOP clade</taxon>
        <taxon>Pooideae</taxon>
        <taxon>Poodae</taxon>
        <taxon>Poeae</taxon>
        <taxon>Poeae Chloroplast Group 1 (Aveneae type)</taxon>
        <taxon>Aveninae</taxon>
        <taxon>Avena</taxon>
    </lineage>
</organism>
<protein>
    <submittedName>
        <fullName evidence="1">Uncharacterized protein</fullName>
    </submittedName>
</protein>
<reference evidence="1" key="2">
    <citation type="submission" date="2025-09" db="UniProtKB">
        <authorList>
            <consortium name="EnsemblPlants"/>
        </authorList>
    </citation>
    <scope>IDENTIFICATION</scope>
</reference>
<dbReference type="Proteomes" id="UP001732700">
    <property type="component" value="Chromosome 2A"/>
</dbReference>
<name>A0ACD5UFJ7_AVESA</name>
<dbReference type="EnsemblPlants" id="AVESA.00010b.r2.2AG0239590.1">
    <property type="protein sequence ID" value="AVESA.00010b.r2.2AG0239590.1.CDS"/>
    <property type="gene ID" value="AVESA.00010b.r2.2AG0239590"/>
</dbReference>
<evidence type="ECO:0000313" key="1">
    <source>
        <dbReference type="EnsemblPlants" id="AVESA.00010b.r2.2AG0239590.1.CDS"/>
    </source>
</evidence>
<keyword evidence="2" id="KW-1185">Reference proteome</keyword>
<accession>A0ACD5UFJ7</accession>
<sequence>MARHEAGASGAGAGAATGMEFNLPDEILVVIPTDPYEQLDIARKITSMAISSRVSRLEADVARLRRDLADRDRSEADIRARLADSDARLLAALEDNAKLVKERDTLAVTAKKLSRNLAKLEAFKKQLMKSLSEDNLLQFSETGEDRAVDVENNWKVRIPPGKDEVSSSHTSSNASSRSTITESSQGYQFSITPYVAPEINSGPAPIFSSSGGSPLAYSTGPSTPKFYSGPTSPARSRSEDQSAYSAWNGSSHQYSAPVSPPHHRSFAGRPRIDGKEFFRQARTRLSYEQFGAFLANIKEFNAQKQSREDTLSKAEEIFGTEHKDLYISFQSMLNRNQS</sequence>